<dbReference type="NCBIfam" id="TIGR00059">
    <property type="entry name" value="L17"/>
    <property type="match status" value="1"/>
</dbReference>
<sequence>MRHRKKKIVLDRKKAPRVALLKNLACQLILYEKIKTTAGKARVLRPLVEKLISRGKIGTLASRRLVASRLPIKSAVKKVFEVLGPRYKERPGGYLRIIKLNPRQGDGAKMALIEFV</sequence>
<evidence type="ECO:0000313" key="7">
    <source>
        <dbReference type="Proteomes" id="UP000178849"/>
    </source>
</evidence>
<dbReference type="SUPFAM" id="SSF64263">
    <property type="entry name" value="Prokaryotic ribosomal protein L17"/>
    <property type="match status" value="1"/>
</dbReference>
<dbReference type="Proteomes" id="UP000178849">
    <property type="component" value="Unassembled WGS sequence"/>
</dbReference>
<keyword evidence="3 4" id="KW-0687">Ribonucleoprotein</keyword>
<dbReference type="AlphaFoldDB" id="A0A1G2BJ63"/>
<proteinExistence type="inferred from homology"/>
<organism evidence="6 7">
    <name type="scientific">Candidatus Komeilibacteria bacterium RIFCSPLOWO2_01_FULL_45_10</name>
    <dbReference type="NCBI Taxonomy" id="1798550"/>
    <lineage>
        <taxon>Bacteria</taxon>
        <taxon>Candidatus Komeiliibacteriota</taxon>
    </lineage>
</organism>
<evidence type="ECO:0000256" key="5">
    <source>
        <dbReference type="RuleBase" id="RU000660"/>
    </source>
</evidence>
<evidence type="ECO:0000256" key="3">
    <source>
        <dbReference type="ARBA" id="ARBA00023274"/>
    </source>
</evidence>
<protein>
    <recommendedName>
        <fullName evidence="4">Large ribosomal subunit protein bL17</fullName>
    </recommendedName>
</protein>
<comment type="similarity">
    <text evidence="1 4 5">Belongs to the bacterial ribosomal protein bL17 family.</text>
</comment>
<dbReference type="Gene3D" id="3.90.1030.10">
    <property type="entry name" value="Ribosomal protein L17"/>
    <property type="match status" value="1"/>
</dbReference>
<evidence type="ECO:0000256" key="4">
    <source>
        <dbReference type="HAMAP-Rule" id="MF_01368"/>
    </source>
</evidence>
<dbReference type="GO" id="GO:0003735">
    <property type="term" value="F:structural constituent of ribosome"/>
    <property type="evidence" value="ECO:0007669"/>
    <property type="project" value="InterPro"/>
</dbReference>
<keyword evidence="2 4" id="KW-0689">Ribosomal protein</keyword>
<comment type="caution">
    <text evidence="6">The sequence shown here is derived from an EMBL/GenBank/DDBJ whole genome shotgun (WGS) entry which is preliminary data.</text>
</comment>
<evidence type="ECO:0000256" key="2">
    <source>
        <dbReference type="ARBA" id="ARBA00022980"/>
    </source>
</evidence>
<gene>
    <name evidence="4" type="primary">rplQ</name>
    <name evidence="6" type="ORF">A2927_01855</name>
</gene>
<dbReference type="PANTHER" id="PTHR14413">
    <property type="entry name" value="RIBOSOMAL PROTEIN L17"/>
    <property type="match status" value="1"/>
</dbReference>
<dbReference type="GO" id="GO:0006412">
    <property type="term" value="P:translation"/>
    <property type="evidence" value="ECO:0007669"/>
    <property type="project" value="UniProtKB-UniRule"/>
</dbReference>
<dbReference type="EMBL" id="MHKL01000045">
    <property type="protein sequence ID" value="OGY88589.1"/>
    <property type="molecule type" value="Genomic_DNA"/>
</dbReference>
<evidence type="ECO:0000313" key="6">
    <source>
        <dbReference type="EMBL" id="OGY88589.1"/>
    </source>
</evidence>
<comment type="subunit">
    <text evidence="4">Part of the 50S ribosomal subunit. Contacts protein L32.</text>
</comment>
<dbReference type="STRING" id="1798550.A2927_01855"/>
<accession>A0A1G2BJ63</accession>
<reference evidence="6 7" key="1">
    <citation type="journal article" date="2016" name="Nat. Commun.">
        <title>Thousands of microbial genomes shed light on interconnected biogeochemical processes in an aquifer system.</title>
        <authorList>
            <person name="Anantharaman K."/>
            <person name="Brown C.T."/>
            <person name="Hug L.A."/>
            <person name="Sharon I."/>
            <person name="Castelle C.J."/>
            <person name="Probst A.J."/>
            <person name="Thomas B.C."/>
            <person name="Singh A."/>
            <person name="Wilkins M.J."/>
            <person name="Karaoz U."/>
            <person name="Brodie E.L."/>
            <person name="Williams K.H."/>
            <person name="Hubbard S.S."/>
            <person name="Banfield J.F."/>
        </authorList>
    </citation>
    <scope>NUCLEOTIDE SEQUENCE [LARGE SCALE GENOMIC DNA]</scope>
</reference>
<dbReference type="GO" id="GO:0022625">
    <property type="term" value="C:cytosolic large ribosomal subunit"/>
    <property type="evidence" value="ECO:0007669"/>
    <property type="project" value="TreeGrafter"/>
</dbReference>
<dbReference type="InterPro" id="IPR000456">
    <property type="entry name" value="Ribosomal_bL17"/>
</dbReference>
<dbReference type="PANTHER" id="PTHR14413:SF16">
    <property type="entry name" value="LARGE RIBOSOMAL SUBUNIT PROTEIN BL17M"/>
    <property type="match status" value="1"/>
</dbReference>
<dbReference type="InterPro" id="IPR036373">
    <property type="entry name" value="Ribosomal_bL17_sf"/>
</dbReference>
<evidence type="ECO:0000256" key="1">
    <source>
        <dbReference type="ARBA" id="ARBA00008777"/>
    </source>
</evidence>
<dbReference type="HAMAP" id="MF_01368">
    <property type="entry name" value="Ribosomal_bL17"/>
    <property type="match status" value="1"/>
</dbReference>
<name>A0A1G2BJ63_9BACT</name>
<dbReference type="Pfam" id="PF01196">
    <property type="entry name" value="Ribosomal_L17"/>
    <property type="match status" value="1"/>
</dbReference>